<evidence type="ECO:0000313" key="4">
    <source>
        <dbReference type="Proteomes" id="UP000257032"/>
    </source>
</evidence>
<feature type="transmembrane region" description="Helical" evidence="2">
    <location>
        <begin position="194"/>
        <end position="212"/>
    </location>
</feature>
<keyword evidence="2" id="KW-0472">Membrane</keyword>
<gene>
    <name evidence="3" type="ORF">DXT76_10750</name>
</gene>
<protein>
    <submittedName>
        <fullName evidence="3">Uncharacterized protein</fullName>
    </submittedName>
</protein>
<feature type="transmembrane region" description="Helical" evidence="2">
    <location>
        <begin position="107"/>
        <end position="130"/>
    </location>
</feature>
<proteinExistence type="predicted"/>
<evidence type="ECO:0000256" key="2">
    <source>
        <dbReference type="SAM" id="Phobius"/>
    </source>
</evidence>
<evidence type="ECO:0000313" key="3">
    <source>
        <dbReference type="EMBL" id="RDY70855.1"/>
    </source>
</evidence>
<dbReference type="AlphaFoldDB" id="A0A3D8VNE5"/>
<name>A0A3D8VNE5_9BACI</name>
<dbReference type="EMBL" id="QTLC01000039">
    <property type="protein sequence ID" value="RDY70855.1"/>
    <property type="molecule type" value="Genomic_DNA"/>
</dbReference>
<reference evidence="3 4" key="1">
    <citation type="submission" date="2018-08" db="EMBL/GenBank/DDBJ databases">
        <title>Genome sequence of strict halophilic Halobacillus trueperi SS1 isolated from Lunsu, a salty water body of North West Himalayas.</title>
        <authorList>
            <person name="Gupta S."/>
            <person name="Sharma P."/>
            <person name="Dev K."/>
            <person name="Baumler D."/>
            <person name="Sourirajan A."/>
        </authorList>
    </citation>
    <scope>NUCLEOTIDE SEQUENCE [LARGE SCALE GENOMIC DNA]</scope>
    <source>
        <strain evidence="3 4">SS1</strain>
    </source>
</reference>
<comment type="caution">
    <text evidence="3">The sequence shown here is derived from an EMBL/GenBank/DDBJ whole genome shotgun (WGS) entry which is preliminary data.</text>
</comment>
<dbReference type="Proteomes" id="UP000257032">
    <property type="component" value="Unassembled WGS sequence"/>
</dbReference>
<organism evidence="3 4">
    <name type="scientific">Halobacillus trueperi</name>
    <dbReference type="NCBI Taxonomy" id="156205"/>
    <lineage>
        <taxon>Bacteria</taxon>
        <taxon>Bacillati</taxon>
        <taxon>Bacillota</taxon>
        <taxon>Bacilli</taxon>
        <taxon>Bacillales</taxon>
        <taxon>Bacillaceae</taxon>
        <taxon>Halobacillus</taxon>
    </lineage>
</organism>
<keyword evidence="2" id="KW-0812">Transmembrane</keyword>
<feature type="coiled-coil region" evidence="1">
    <location>
        <begin position="223"/>
        <end position="275"/>
    </location>
</feature>
<keyword evidence="2" id="KW-1133">Transmembrane helix</keyword>
<dbReference type="RefSeq" id="WP_115894177.1">
    <property type="nucleotide sequence ID" value="NZ_QTLC01000039.1"/>
</dbReference>
<accession>A0A3D8VNE5</accession>
<keyword evidence="1" id="KW-0175">Coiled coil</keyword>
<evidence type="ECO:0000256" key="1">
    <source>
        <dbReference type="SAM" id="Coils"/>
    </source>
</evidence>
<sequence length="280" mass="31815">MAIIKRVLYAILPMINCNSVNKDVGNDQNETWDKIQQRTPLPDVEKFAIMDTEDAQYLIDGIRDNISSLQDKAKVTAVAVTLAFSMVGGISSYMLNLKEKLYANELFTGILVFFIIASCFYLIVSGYYSLLTLNSKPKYDFGPDDFEYISQISTEEKKKEQKLIMMGEHYNMTSYQNTILNNFVDCSNNNLRNALISLGIFFSLICISFALAGDKPLKQEQLIKDVQTEIKTLQNELDEIGITIKKDKKDINSSFKQLNTKIDKITNVNSQQNEQSDKSQ</sequence>
<feature type="transmembrane region" description="Helical" evidence="2">
    <location>
        <begin position="75"/>
        <end position="95"/>
    </location>
</feature>